<dbReference type="Gene3D" id="6.10.250.690">
    <property type="match status" value="1"/>
</dbReference>
<dbReference type="Proteomes" id="UP000809349">
    <property type="component" value="Unassembled WGS sequence"/>
</dbReference>
<feature type="domain" description="OmpR/PhoB-type" evidence="11">
    <location>
        <begin position="124"/>
        <end position="218"/>
    </location>
</feature>
<dbReference type="CDD" id="cd17624">
    <property type="entry name" value="REC_OmpR_PmrA-like"/>
    <property type="match status" value="1"/>
</dbReference>
<proteinExistence type="predicted"/>
<comment type="caution">
    <text evidence="12">The sequence shown here is derived from an EMBL/GenBank/DDBJ whole genome shotgun (WGS) entry which is preliminary data.</text>
</comment>
<evidence type="ECO:0000313" key="13">
    <source>
        <dbReference type="Proteomes" id="UP000809349"/>
    </source>
</evidence>
<evidence type="ECO:0000256" key="4">
    <source>
        <dbReference type="ARBA" id="ARBA00023012"/>
    </source>
</evidence>
<dbReference type="EMBL" id="JAFBIL020000009">
    <property type="protein sequence ID" value="MBZ2209773.1"/>
    <property type="molecule type" value="Genomic_DNA"/>
</dbReference>
<comment type="subcellular location">
    <subcellularLocation>
        <location evidence="1">Cytoplasm</location>
    </subcellularLocation>
</comment>
<dbReference type="SUPFAM" id="SSF52172">
    <property type="entry name" value="CheY-like"/>
    <property type="match status" value="1"/>
</dbReference>
<dbReference type="InterPro" id="IPR011006">
    <property type="entry name" value="CheY-like_superfamily"/>
</dbReference>
<keyword evidence="4" id="KW-0902">Two-component regulatory system</keyword>
<sequence length="221" mass="24696">MRLLLVEDDELLASGLVLALYRAHYTVEHVRDGDAALEALAHNQFALMVLDLGLPKRDGMAVLHAMRARGDLTPVLILSARDATRDRIAGLDLGADDYLIKPFELDELLARLRVLMRRRSGQSVNQLQLGELQLDLDGLSATWQGKPVEMARMEFMLLHKMAESPQRVFSRAQLEESLYGWGEGVESNTIDVHVHHIRKKLSPSAIKTVRGVGYRIGLPEA</sequence>
<evidence type="ECO:0000256" key="5">
    <source>
        <dbReference type="ARBA" id="ARBA00023015"/>
    </source>
</evidence>
<reference evidence="12 13" key="1">
    <citation type="submission" date="2021-01" db="EMBL/GenBank/DDBJ databases">
        <authorList>
            <person name="Ruan W."/>
            <person name="Khan S.A."/>
            <person name="Jeon C.O."/>
        </authorList>
    </citation>
    <scope>NUCLEOTIDE SEQUENCE [LARGE SCALE GENOMIC DNA]</scope>
    <source>
        <strain evidence="12 13">R798</strain>
    </source>
</reference>
<feature type="DNA-binding region" description="OmpR/PhoB-type" evidence="9">
    <location>
        <begin position="124"/>
        <end position="218"/>
    </location>
</feature>
<dbReference type="Gene3D" id="3.40.50.2300">
    <property type="match status" value="1"/>
</dbReference>
<dbReference type="Gene3D" id="1.10.10.10">
    <property type="entry name" value="Winged helix-like DNA-binding domain superfamily/Winged helix DNA-binding domain"/>
    <property type="match status" value="1"/>
</dbReference>
<evidence type="ECO:0000256" key="1">
    <source>
        <dbReference type="ARBA" id="ARBA00004496"/>
    </source>
</evidence>
<keyword evidence="2" id="KW-0963">Cytoplasm</keyword>
<evidence type="ECO:0000256" key="9">
    <source>
        <dbReference type="PROSITE-ProRule" id="PRU01091"/>
    </source>
</evidence>
<dbReference type="InterPro" id="IPR001867">
    <property type="entry name" value="OmpR/PhoB-type_DNA-bd"/>
</dbReference>
<dbReference type="InterPro" id="IPR039420">
    <property type="entry name" value="WalR-like"/>
</dbReference>
<evidence type="ECO:0000259" key="11">
    <source>
        <dbReference type="PROSITE" id="PS51755"/>
    </source>
</evidence>
<reference evidence="12 13" key="2">
    <citation type="submission" date="2021-08" db="EMBL/GenBank/DDBJ databases">
        <title>Massilia sp. R798.</title>
        <authorList>
            <person name="Baek J.H."/>
            <person name="Jung H.S."/>
            <person name="Kim K.R."/>
            <person name="Jeon C.O."/>
        </authorList>
    </citation>
    <scope>NUCLEOTIDE SEQUENCE [LARGE SCALE GENOMIC DNA]</scope>
    <source>
        <strain evidence="12 13">R798</strain>
    </source>
</reference>
<accession>A0ABS7SV00</accession>
<keyword evidence="7" id="KW-0804">Transcription</keyword>
<feature type="domain" description="Response regulatory" evidence="10">
    <location>
        <begin position="2"/>
        <end position="116"/>
    </location>
</feature>
<protein>
    <submittedName>
        <fullName evidence="12">Response regulator transcription factor</fullName>
    </submittedName>
</protein>
<dbReference type="Pfam" id="PF00072">
    <property type="entry name" value="Response_reg"/>
    <property type="match status" value="1"/>
</dbReference>
<evidence type="ECO:0000313" key="12">
    <source>
        <dbReference type="EMBL" id="MBZ2209773.1"/>
    </source>
</evidence>
<gene>
    <name evidence="12" type="ORF">I4X03_021115</name>
</gene>
<evidence type="ECO:0000256" key="7">
    <source>
        <dbReference type="ARBA" id="ARBA00023163"/>
    </source>
</evidence>
<dbReference type="SMART" id="SM00862">
    <property type="entry name" value="Trans_reg_C"/>
    <property type="match status" value="1"/>
</dbReference>
<evidence type="ECO:0000259" key="10">
    <source>
        <dbReference type="PROSITE" id="PS50110"/>
    </source>
</evidence>
<dbReference type="InterPro" id="IPR036388">
    <property type="entry name" value="WH-like_DNA-bd_sf"/>
</dbReference>
<dbReference type="PROSITE" id="PS50110">
    <property type="entry name" value="RESPONSE_REGULATORY"/>
    <property type="match status" value="1"/>
</dbReference>
<dbReference type="InterPro" id="IPR001789">
    <property type="entry name" value="Sig_transdc_resp-reg_receiver"/>
</dbReference>
<dbReference type="CDD" id="cd00383">
    <property type="entry name" value="trans_reg_C"/>
    <property type="match status" value="1"/>
</dbReference>
<name>A0ABS7SV00_9BURK</name>
<organism evidence="12 13">
    <name type="scientific">Massilia soli</name>
    <dbReference type="NCBI Taxonomy" id="2792854"/>
    <lineage>
        <taxon>Bacteria</taxon>
        <taxon>Pseudomonadati</taxon>
        <taxon>Pseudomonadota</taxon>
        <taxon>Betaproteobacteria</taxon>
        <taxon>Burkholderiales</taxon>
        <taxon>Oxalobacteraceae</taxon>
        <taxon>Telluria group</taxon>
        <taxon>Massilia</taxon>
    </lineage>
</organism>
<feature type="modified residue" description="4-aspartylphosphate" evidence="8">
    <location>
        <position position="51"/>
    </location>
</feature>
<keyword evidence="3 8" id="KW-0597">Phosphoprotein</keyword>
<keyword evidence="5" id="KW-0805">Transcription regulation</keyword>
<dbReference type="PROSITE" id="PS51755">
    <property type="entry name" value="OMPR_PHOB"/>
    <property type="match status" value="1"/>
</dbReference>
<keyword evidence="13" id="KW-1185">Reference proteome</keyword>
<dbReference type="PANTHER" id="PTHR48111:SF35">
    <property type="entry name" value="TRANSCRIPTIONAL REGULATORY PROTEIN QSEB"/>
    <property type="match status" value="1"/>
</dbReference>
<evidence type="ECO:0000256" key="3">
    <source>
        <dbReference type="ARBA" id="ARBA00022553"/>
    </source>
</evidence>
<evidence type="ECO:0000256" key="6">
    <source>
        <dbReference type="ARBA" id="ARBA00023125"/>
    </source>
</evidence>
<keyword evidence="6 9" id="KW-0238">DNA-binding</keyword>
<dbReference type="RefSeq" id="WP_223470428.1">
    <property type="nucleotide sequence ID" value="NZ_JAFBIL020000009.1"/>
</dbReference>
<dbReference type="SMART" id="SM00448">
    <property type="entry name" value="REC"/>
    <property type="match status" value="1"/>
</dbReference>
<evidence type="ECO:0000256" key="2">
    <source>
        <dbReference type="ARBA" id="ARBA00022490"/>
    </source>
</evidence>
<evidence type="ECO:0000256" key="8">
    <source>
        <dbReference type="PROSITE-ProRule" id="PRU00169"/>
    </source>
</evidence>
<dbReference type="Pfam" id="PF00486">
    <property type="entry name" value="Trans_reg_C"/>
    <property type="match status" value="1"/>
</dbReference>
<dbReference type="PANTHER" id="PTHR48111">
    <property type="entry name" value="REGULATOR OF RPOS"/>
    <property type="match status" value="1"/>
</dbReference>